<proteinExistence type="predicted"/>
<dbReference type="InterPro" id="IPR005467">
    <property type="entry name" value="His_kinase_dom"/>
</dbReference>
<sequence length="895" mass="96908">MQTCSALRNATARSARPGRGTKDRDEGSAGAGGGDAAPASSICLARALPRSVGGGAAPWTDGRGMTQDGQAPDLAAENERLRAALAAAERARAAAEAEAEAARAALAAFSDGWASPGLGGPFVDPRLRTAFSIETVGAIVFDIAGPSTGRVREANDTFLAMSGYDRDDLDRGLLTGATLVPAEWQATSRRVIAELQAQGRSDPTEREYLRKDGSRFWGLCAATRLEDGTGFEFIVDITGRRQAEEALRRSEARYRTLFEAIDAGFCVVALRFSDEGRAEDYRFLEVNPAFGRHTGLDAAAGRWMRELSPDHEQHWFDLYGRVALTGEPVRFVQPARSRGERWYEVHAFRVDPPETRHVAILFNDITAQRRLEEALRGLNETLERQVAARTAERDRIWQVSRDMLGVADADGVWRSINPAWTTTLGWQPDEVVGRSSAWLEHPDDQDRTRDEIRRLGSGEPTLSFENRFRTRDGGYRTLSWRAVPFEGNLYCVARDVTEQRERAQRLVQAEEALRQSQKMEAVGQLTGGVAHDFNNLLTIIRSSVDFLRRPELPEARKVRYLDAVSDTVDRAAKLTGQLLAFARRQALAPEVFDVVARLQGVADMLDTVTGARIRVVTEGPDRPCFVRADLSQFETALINMAVNARDAMEGEGTLTLSVACGAGKPEIRGHAAARGPFAAISLTDTGTGMVPAVIDKIFEPFFTTKEVGKGTGLGLSQVFGFAKQSGGDVDVTSRVGQGSTFVLYLPEVAAPADPGQAPPADEGMAPARAGQRVLLVEDNVGVGRFAAQILDDLGYVTTWVTNAEAALDVLGQDAGYDAVFSDVVMPGMGGIELAKALRQRHPGLPVLLTSGYSHVLAQEGSHGVPLLHKPYSAEQLSRMLASAIGQRRSEAAPGG</sequence>
<dbReference type="SUPFAM" id="SSF47384">
    <property type="entry name" value="Homodimeric domain of signal transducing histidine kinase"/>
    <property type="match status" value="1"/>
</dbReference>
<name>A0A2U8WJG9_9HYPH</name>
<dbReference type="InterPro" id="IPR001789">
    <property type="entry name" value="Sig_transdc_resp-reg_receiver"/>
</dbReference>
<evidence type="ECO:0000259" key="9">
    <source>
        <dbReference type="PROSITE" id="PS50112"/>
    </source>
</evidence>
<dbReference type="CDD" id="cd00082">
    <property type="entry name" value="HisKA"/>
    <property type="match status" value="1"/>
</dbReference>
<dbReference type="PROSITE" id="PS50109">
    <property type="entry name" value="HIS_KIN"/>
    <property type="match status" value="1"/>
</dbReference>
<dbReference type="InterPro" id="IPR011006">
    <property type="entry name" value="CheY-like_superfamily"/>
</dbReference>
<feature type="domain" description="Histidine kinase" evidence="7">
    <location>
        <begin position="528"/>
        <end position="749"/>
    </location>
</feature>
<dbReference type="InterPro" id="IPR000014">
    <property type="entry name" value="PAS"/>
</dbReference>
<feature type="domain" description="PAS" evidence="9">
    <location>
        <begin position="406"/>
        <end position="459"/>
    </location>
</feature>
<dbReference type="SMART" id="SM00091">
    <property type="entry name" value="PAS"/>
    <property type="match status" value="3"/>
</dbReference>
<gene>
    <name evidence="10" type="ORF">DK419_03740</name>
</gene>
<evidence type="ECO:0000313" key="10">
    <source>
        <dbReference type="EMBL" id="AWN45540.1"/>
    </source>
</evidence>
<feature type="region of interest" description="Disordered" evidence="6">
    <location>
        <begin position="1"/>
        <end position="37"/>
    </location>
</feature>
<dbReference type="Pfam" id="PF13426">
    <property type="entry name" value="PAS_9"/>
    <property type="match status" value="1"/>
</dbReference>
<reference evidence="10 11" key="1">
    <citation type="submission" date="2018-05" db="EMBL/GenBank/DDBJ databases">
        <title>Complete Genome Sequence of Methylobacterium sp. 17Sr1-28.</title>
        <authorList>
            <person name="Srinivasan S."/>
        </authorList>
    </citation>
    <scope>NUCLEOTIDE SEQUENCE [LARGE SCALE GENOMIC DNA]</scope>
    <source>
        <strain evidence="10 11">17Sr1-28</strain>
    </source>
</reference>
<dbReference type="SMART" id="SM00086">
    <property type="entry name" value="PAC"/>
    <property type="match status" value="2"/>
</dbReference>
<dbReference type="InterPro" id="IPR004358">
    <property type="entry name" value="Sig_transdc_His_kin-like_C"/>
</dbReference>
<dbReference type="SMART" id="SM00387">
    <property type="entry name" value="HATPase_c"/>
    <property type="match status" value="1"/>
</dbReference>
<dbReference type="InterPro" id="IPR003594">
    <property type="entry name" value="HATPase_dom"/>
</dbReference>
<dbReference type="InterPro" id="IPR036097">
    <property type="entry name" value="HisK_dim/P_sf"/>
</dbReference>
<feature type="domain" description="Response regulatory" evidence="8">
    <location>
        <begin position="772"/>
        <end position="884"/>
    </location>
</feature>
<dbReference type="CDD" id="cd00130">
    <property type="entry name" value="PAS"/>
    <property type="match status" value="2"/>
</dbReference>
<keyword evidence="3 4" id="KW-0597">Phosphoprotein</keyword>
<dbReference type="PANTHER" id="PTHR43065">
    <property type="entry name" value="SENSOR HISTIDINE KINASE"/>
    <property type="match status" value="1"/>
</dbReference>
<evidence type="ECO:0000256" key="1">
    <source>
        <dbReference type="ARBA" id="ARBA00000085"/>
    </source>
</evidence>
<feature type="compositionally biased region" description="Polar residues" evidence="6">
    <location>
        <begin position="1"/>
        <end position="12"/>
    </location>
</feature>
<feature type="modified residue" description="4-aspartylphosphate" evidence="4">
    <location>
        <position position="822"/>
    </location>
</feature>
<dbReference type="AlphaFoldDB" id="A0A2U8WJG9"/>
<dbReference type="PROSITE" id="PS50110">
    <property type="entry name" value="RESPONSE_REGULATORY"/>
    <property type="match status" value="1"/>
</dbReference>
<dbReference type="Gene3D" id="3.40.50.2300">
    <property type="match status" value="1"/>
</dbReference>
<dbReference type="InterPro" id="IPR035965">
    <property type="entry name" value="PAS-like_dom_sf"/>
</dbReference>
<dbReference type="OrthoDB" id="9796100at2"/>
<keyword evidence="10" id="KW-0418">Kinase</keyword>
<dbReference type="SUPFAM" id="SSF55874">
    <property type="entry name" value="ATPase domain of HSP90 chaperone/DNA topoisomerase II/histidine kinase"/>
    <property type="match status" value="1"/>
</dbReference>
<feature type="coiled-coil region" evidence="5">
    <location>
        <begin position="71"/>
        <end position="105"/>
    </location>
</feature>
<evidence type="ECO:0000256" key="3">
    <source>
        <dbReference type="ARBA" id="ARBA00022553"/>
    </source>
</evidence>
<dbReference type="Pfam" id="PF00072">
    <property type="entry name" value="Response_reg"/>
    <property type="match status" value="1"/>
</dbReference>
<dbReference type="InterPro" id="IPR003661">
    <property type="entry name" value="HisK_dim/P_dom"/>
</dbReference>
<dbReference type="InterPro" id="IPR036890">
    <property type="entry name" value="HATPase_C_sf"/>
</dbReference>
<dbReference type="SUPFAM" id="SSF55785">
    <property type="entry name" value="PYP-like sensor domain (PAS domain)"/>
    <property type="match status" value="3"/>
</dbReference>
<dbReference type="PROSITE" id="PS50112">
    <property type="entry name" value="PAS"/>
    <property type="match status" value="1"/>
</dbReference>
<evidence type="ECO:0000256" key="6">
    <source>
        <dbReference type="SAM" id="MobiDB-lite"/>
    </source>
</evidence>
<keyword evidence="5" id="KW-0175">Coiled coil</keyword>
<evidence type="ECO:0000313" key="11">
    <source>
        <dbReference type="Proteomes" id="UP000245444"/>
    </source>
</evidence>
<dbReference type="Pfam" id="PF08448">
    <property type="entry name" value="PAS_4"/>
    <property type="match status" value="1"/>
</dbReference>
<dbReference type="EC" id="2.7.13.3" evidence="2"/>
<dbReference type="Pfam" id="PF00512">
    <property type="entry name" value="HisKA"/>
    <property type="match status" value="1"/>
</dbReference>
<dbReference type="Proteomes" id="UP000245444">
    <property type="component" value="Chromosome"/>
</dbReference>
<dbReference type="Pfam" id="PF02518">
    <property type="entry name" value="HATPase_c"/>
    <property type="match status" value="1"/>
</dbReference>
<evidence type="ECO:0000259" key="8">
    <source>
        <dbReference type="PROSITE" id="PS50110"/>
    </source>
</evidence>
<dbReference type="SUPFAM" id="SSF52172">
    <property type="entry name" value="CheY-like"/>
    <property type="match status" value="1"/>
</dbReference>
<accession>A0A2U8WJG9</accession>
<evidence type="ECO:0000256" key="4">
    <source>
        <dbReference type="PROSITE-ProRule" id="PRU00169"/>
    </source>
</evidence>
<dbReference type="NCBIfam" id="TIGR00229">
    <property type="entry name" value="sensory_box"/>
    <property type="match status" value="3"/>
</dbReference>
<dbReference type="KEGG" id="mtea:DK419_03740"/>
<evidence type="ECO:0000256" key="2">
    <source>
        <dbReference type="ARBA" id="ARBA00012438"/>
    </source>
</evidence>
<dbReference type="GO" id="GO:0000155">
    <property type="term" value="F:phosphorelay sensor kinase activity"/>
    <property type="evidence" value="ECO:0007669"/>
    <property type="project" value="InterPro"/>
</dbReference>
<dbReference type="Pfam" id="PF13188">
    <property type="entry name" value="PAS_8"/>
    <property type="match status" value="1"/>
</dbReference>
<evidence type="ECO:0000259" key="7">
    <source>
        <dbReference type="PROSITE" id="PS50109"/>
    </source>
</evidence>
<dbReference type="Gene3D" id="1.10.287.130">
    <property type="match status" value="1"/>
</dbReference>
<dbReference type="PRINTS" id="PR00344">
    <property type="entry name" value="BCTRLSENSOR"/>
</dbReference>
<dbReference type="Gene3D" id="3.30.565.10">
    <property type="entry name" value="Histidine kinase-like ATPase, C-terminal domain"/>
    <property type="match status" value="1"/>
</dbReference>
<protein>
    <recommendedName>
        <fullName evidence="2">histidine kinase</fullName>
        <ecNumber evidence="2">2.7.13.3</ecNumber>
    </recommendedName>
</protein>
<evidence type="ECO:0000256" key="5">
    <source>
        <dbReference type="SAM" id="Coils"/>
    </source>
</evidence>
<keyword evidence="10" id="KW-0808">Transferase</keyword>
<dbReference type="PANTHER" id="PTHR43065:SF49">
    <property type="entry name" value="HISTIDINE KINASE"/>
    <property type="match status" value="1"/>
</dbReference>
<dbReference type="InterPro" id="IPR001610">
    <property type="entry name" value="PAC"/>
</dbReference>
<organism evidence="10 11">
    <name type="scientific">Methylobacterium terrae</name>
    <dbReference type="NCBI Taxonomy" id="2202827"/>
    <lineage>
        <taxon>Bacteria</taxon>
        <taxon>Pseudomonadati</taxon>
        <taxon>Pseudomonadota</taxon>
        <taxon>Alphaproteobacteria</taxon>
        <taxon>Hyphomicrobiales</taxon>
        <taxon>Methylobacteriaceae</taxon>
        <taxon>Methylobacterium</taxon>
    </lineage>
</organism>
<dbReference type="InterPro" id="IPR013656">
    <property type="entry name" value="PAS_4"/>
</dbReference>
<keyword evidence="11" id="KW-1185">Reference proteome</keyword>
<dbReference type="SMART" id="SM00388">
    <property type="entry name" value="HisKA"/>
    <property type="match status" value="1"/>
</dbReference>
<dbReference type="SMART" id="SM00448">
    <property type="entry name" value="REC"/>
    <property type="match status" value="1"/>
</dbReference>
<dbReference type="EMBL" id="CP029553">
    <property type="protein sequence ID" value="AWN45540.1"/>
    <property type="molecule type" value="Genomic_DNA"/>
</dbReference>
<comment type="catalytic activity">
    <reaction evidence="1">
        <text>ATP + protein L-histidine = ADP + protein N-phospho-L-histidine.</text>
        <dbReference type="EC" id="2.7.13.3"/>
    </reaction>
</comment>
<dbReference type="Gene3D" id="3.30.450.20">
    <property type="entry name" value="PAS domain"/>
    <property type="match status" value="3"/>
</dbReference>